<reference evidence="1 2" key="1">
    <citation type="journal article" date="2020" name="Mol. Plant">
        <title>The Chromosome-Based Rubber Tree Genome Provides New Insights into Spurge Genome Evolution and Rubber Biosynthesis.</title>
        <authorList>
            <person name="Liu J."/>
            <person name="Shi C."/>
            <person name="Shi C.C."/>
            <person name="Li W."/>
            <person name="Zhang Q.J."/>
            <person name="Zhang Y."/>
            <person name="Li K."/>
            <person name="Lu H.F."/>
            <person name="Shi C."/>
            <person name="Zhu S.T."/>
            <person name="Xiao Z.Y."/>
            <person name="Nan H."/>
            <person name="Yue Y."/>
            <person name="Zhu X.G."/>
            <person name="Wu Y."/>
            <person name="Hong X.N."/>
            <person name="Fan G.Y."/>
            <person name="Tong Y."/>
            <person name="Zhang D."/>
            <person name="Mao C.L."/>
            <person name="Liu Y.L."/>
            <person name="Hao S.J."/>
            <person name="Liu W.Q."/>
            <person name="Lv M.Q."/>
            <person name="Zhang H.B."/>
            <person name="Liu Y."/>
            <person name="Hu-Tang G.R."/>
            <person name="Wang J.P."/>
            <person name="Wang J.H."/>
            <person name="Sun Y.H."/>
            <person name="Ni S.B."/>
            <person name="Chen W.B."/>
            <person name="Zhang X.C."/>
            <person name="Jiao Y.N."/>
            <person name="Eichler E.E."/>
            <person name="Li G.H."/>
            <person name="Liu X."/>
            <person name="Gao L.Z."/>
        </authorList>
    </citation>
    <scope>NUCLEOTIDE SEQUENCE [LARGE SCALE GENOMIC DNA]</scope>
    <source>
        <strain evidence="2">cv. GT1</strain>
        <tissue evidence="1">Leaf</tissue>
    </source>
</reference>
<name>A0A6A6MSI0_HEVBR</name>
<sequence length="134" mass="14482">MPPSNQSPLLVAGAPPIGILRTTSANAKVANSSVPVLQSQHGDNSLTGSGQKTSPVCGRNVPSILSACPSHLSELKYYPWQLKPQNYNGLKLYAVQSLASDPGIIHSCWRIRFEYMYLTMRISQGRGVTGAIDR</sequence>
<evidence type="ECO:0000313" key="2">
    <source>
        <dbReference type="Proteomes" id="UP000467840"/>
    </source>
</evidence>
<evidence type="ECO:0000313" key="1">
    <source>
        <dbReference type="EMBL" id="KAF2314869.1"/>
    </source>
</evidence>
<dbReference type="EMBL" id="JAAGAX010000005">
    <property type="protein sequence ID" value="KAF2314869.1"/>
    <property type="molecule type" value="Genomic_DNA"/>
</dbReference>
<keyword evidence="2" id="KW-1185">Reference proteome</keyword>
<organism evidence="1 2">
    <name type="scientific">Hevea brasiliensis</name>
    <name type="common">Para rubber tree</name>
    <name type="synonym">Siphonia brasiliensis</name>
    <dbReference type="NCBI Taxonomy" id="3981"/>
    <lineage>
        <taxon>Eukaryota</taxon>
        <taxon>Viridiplantae</taxon>
        <taxon>Streptophyta</taxon>
        <taxon>Embryophyta</taxon>
        <taxon>Tracheophyta</taxon>
        <taxon>Spermatophyta</taxon>
        <taxon>Magnoliopsida</taxon>
        <taxon>eudicotyledons</taxon>
        <taxon>Gunneridae</taxon>
        <taxon>Pentapetalae</taxon>
        <taxon>rosids</taxon>
        <taxon>fabids</taxon>
        <taxon>Malpighiales</taxon>
        <taxon>Euphorbiaceae</taxon>
        <taxon>Crotonoideae</taxon>
        <taxon>Micrandreae</taxon>
        <taxon>Hevea</taxon>
    </lineage>
</organism>
<proteinExistence type="predicted"/>
<dbReference type="AlphaFoldDB" id="A0A6A6MSI0"/>
<protein>
    <submittedName>
        <fullName evidence="1">Uncharacterized protein</fullName>
    </submittedName>
</protein>
<dbReference type="Proteomes" id="UP000467840">
    <property type="component" value="Chromosome 15"/>
</dbReference>
<accession>A0A6A6MSI0</accession>
<gene>
    <name evidence="1" type="ORF">GH714_036991</name>
</gene>
<comment type="caution">
    <text evidence="1">The sequence shown here is derived from an EMBL/GenBank/DDBJ whole genome shotgun (WGS) entry which is preliminary data.</text>
</comment>